<name>A0ACB9KC53_9ASTR</name>
<evidence type="ECO:0000313" key="1">
    <source>
        <dbReference type="EMBL" id="KAI3829866.1"/>
    </source>
</evidence>
<protein>
    <submittedName>
        <fullName evidence="1">Uncharacterized protein</fullName>
    </submittedName>
</protein>
<comment type="caution">
    <text evidence="1">The sequence shown here is derived from an EMBL/GenBank/DDBJ whole genome shotgun (WGS) entry which is preliminary data.</text>
</comment>
<gene>
    <name evidence="1" type="ORF">L1987_03996</name>
</gene>
<dbReference type="Proteomes" id="UP001056120">
    <property type="component" value="Linkage Group LG01"/>
</dbReference>
<sequence length="81" mass="9237">MPFFREDGPRRGEEEVGESLAINPHFLSVPEEMLQVEQQYEEIGVVAKEYHTKQAKETCVVAKEEVGEPLARQPTFGMDPF</sequence>
<organism evidence="1 2">
    <name type="scientific">Smallanthus sonchifolius</name>
    <dbReference type="NCBI Taxonomy" id="185202"/>
    <lineage>
        <taxon>Eukaryota</taxon>
        <taxon>Viridiplantae</taxon>
        <taxon>Streptophyta</taxon>
        <taxon>Embryophyta</taxon>
        <taxon>Tracheophyta</taxon>
        <taxon>Spermatophyta</taxon>
        <taxon>Magnoliopsida</taxon>
        <taxon>eudicotyledons</taxon>
        <taxon>Gunneridae</taxon>
        <taxon>Pentapetalae</taxon>
        <taxon>asterids</taxon>
        <taxon>campanulids</taxon>
        <taxon>Asterales</taxon>
        <taxon>Asteraceae</taxon>
        <taxon>Asteroideae</taxon>
        <taxon>Heliantheae alliance</taxon>
        <taxon>Millerieae</taxon>
        <taxon>Smallanthus</taxon>
    </lineage>
</organism>
<keyword evidence="2" id="KW-1185">Reference proteome</keyword>
<dbReference type="EMBL" id="CM042018">
    <property type="protein sequence ID" value="KAI3829866.1"/>
    <property type="molecule type" value="Genomic_DNA"/>
</dbReference>
<evidence type="ECO:0000313" key="2">
    <source>
        <dbReference type="Proteomes" id="UP001056120"/>
    </source>
</evidence>
<reference evidence="2" key="1">
    <citation type="journal article" date="2022" name="Mol. Ecol. Resour.">
        <title>The genomes of chicory, endive, great burdock and yacon provide insights into Asteraceae palaeo-polyploidization history and plant inulin production.</title>
        <authorList>
            <person name="Fan W."/>
            <person name="Wang S."/>
            <person name="Wang H."/>
            <person name="Wang A."/>
            <person name="Jiang F."/>
            <person name="Liu H."/>
            <person name="Zhao H."/>
            <person name="Xu D."/>
            <person name="Zhang Y."/>
        </authorList>
    </citation>
    <scope>NUCLEOTIDE SEQUENCE [LARGE SCALE GENOMIC DNA]</scope>
    <source>
        <strain evidence="2">cv. Yunnan</strain>
    </source>
</reference>
<reference evidence="1 2" key="2">
    <citation type="journal article" date="2022" name="Mol. Ecol. Resour.">
        <title>The genomes of chicory, endive, great burdock and yacon provide insights into Asteraceae paleo-polyploidization history and plant inulin production.</title>
        <authorList>
            <person name="Fan W."/>
            <person name="Wang S."/>
            <person name="Wang H."/>
            <person name="Wang A."/>
            <person name="Jiang F."/>
            <person name="Liu H."/>
            <person name="Zhao H."/>
            <person name="Xu D."/>
            <person name="Zhang Y."/>
        </authorList>
    </citation>
    <scope>NUCLEOTIDE SEQUENCE [LARGE SCALE GENOMIC DNA]</scope>
    <source>
        <strain evidence="2">cv. Yunnan</strain>
        <tissue evidence="1">Leaves</tissue>
    </source>
</reference>
<accession>A0ACB9KC53</accession>
<proteinExistence type="predicted"/>